<dbReference type="GO" id="GO:0004084">
    <property type="term" value="F:branched-chain-amino-acid transaminase activity"/>
    <property type="evidence" value="ECO:0007669"/>
    <property type="project" value="UniProtKB-EC"/>
</dbReference>
<gene>
    <name evidence="17" type="ORF">A8C56_15245</name>
</gene>
<dbReference type="Pfam" id="PF01063">
    <property type="entry name" value="Aminotran_4"/>
    <property type="match status" value="1"/>
</dbReference>
<evidence type="ECO:0000313" key="18">
    <source>
        <dbReference type="Proteomes" id="UP000077667"/>
    </source>
</evidence>
<dbReference type="InterPro" id="IPR036038">
    <property type="entry name" value="Aminotransferase-like"/>
</dbReference>
<keyword evidence="11" id="KW-0663">Pyridoxal phosphate</keyword>
<dbReference type="UniPathway" id="UPA00049">
    <property type="reaction ID" value="UER00062"/>
</dbReference>
<feature type="modified residue" description="N6-(pyridoxal phosphate)lysine" evidence="16">
    <location>
        <position position="195"/>
    </location>
</feature>
<dbReference type="Proteomes" id="UP000077667">
    <property type="component" value="Chromosome"/>
</dbReference>
<comment type="cofactor">
    <cofactor evidence="1">
        <name>pyridoxal 5'-phosphate</name>
        <dbReference type="ChEBI" id="CHEBI:597326"/>
    </cofactor>
</comment>
<dbReference type="InterPro" id="IPR033939">
    <property type="entry name" value="BCAT_family"/>
</dbReference>
<evidence type="ECO:0000256" key="6">
    <source>
        <dbReference type="ARBA" id="ARBA00009320"/>
    </source>
</evidence>
<evidence type="ECO:0000256" key="5">
    <source>
        <dbReference type="ARBA" id="ARBA00005072"/>
    </source>
</evidence>
<dbReference type="NCBIfam" id="TIGR01123">
    <property type="entry name" value="ilvE_II"/>
    <property type="match status" value="1"/>
</dbReference>
<evidence type="ECO:0000256" key="1">
    <source>
        <dbReference type="ARBA" id="ARBA00001933"/>
    </source>
</evidence>
<comment type="function">
    <text evidence="2">Acts on leucine, isoleucine and valine.</text>
</comment>
<keyword evidence="9" id="KW-0028">Amino-acid biosynthesis</keyword>
<dbReference type="InterPro" id="IPR001544">
    <property type="entry name" value="Aminotrans_IV"/>
</dbReference>
<dbReference type="Gene3D" id="3.20.10.10">
    <property type="entry name" value="D-amino Acid Aminotransferase, subunit A, domain 2"/>
    <property type="match status" value="1"/>
</dbReference>
<evidence type="ECO:0000256" key="15">
    <source>
        <dbReference type="ARBA" id="ARBA00049229"/>
    </source>
</evidence>
<evidence type="ECO:0000256" key="9">
    <source>
        <dbReference type="ARBA" id="ARBA00022605"/>
    </source>
</evidence>
<evidence type="ECO:0000256" key="14">
    <source>
        <dbReference type="ARBA" id="ARBA00048798"/>
    </source>
</evidence>
<sequence length="354" mass="40028">MVEAMSIPVTKTGKSKLDKVDFNHLGFGKYFSDHMLEADYVDGKWTNVNIRPYEALGFLPALSVLHYSQTIFEGQKAHKDEQGNIHIFRPHENWKRMNRSAERLAMPQIPEEIFIDGMKQLIELDKDFIPSGYDESLYIRPFLFATEETLGVKESSSYKFLIITGPAGSYFSAPARIYVEEKYTRAAPGGTGFAKTGGNYAASLLSSAEAKKQGYDQVLWMDALEHKYVQEVGAMNIMFIIGDTVVTPDLTDGTILSGITRLSLLERFRDQGFKVEERKVSIDELMDAYKAGALKEVFGCGTAATISHVKELKYKDFVMEFDVDSMTISAEMKKYLLDYKENKHGDPYGWLEKV</sequence>
<organism evidence="17 18">
    <name type="scientific">Niabella ginsenosidivorans</name>
    <dbReference type="NCBI Taxonomy" id="1176587"/>
    <lineage>
        <taxon>Bacteria</taxon>
        <taxon>Pseudomonadati</taxon>
        <taxon>Bacteroidota</taxon>
        <taxon>Chitinophagia</taxon>
        <taxon>Chitinophagales</taxon>
        <taxon>Chitinophagaceae</taxon>
        <taxon>Niabella</taxon>
    </lineage>
</organism>
<evidence type="ECO:0000256" key="12">
    <source>
        <dbReference type="ARBA" id="ARBA00023304"/>
    </source>
</evidence>
<evidence type="ECO:0000256" key="7">
    <source>
        <dbReference type="ARBA" id="ARBA00013053"/>
    </source>
</evidence>
<evidence type="ECO:0000256" key="8">
    <source>
        <dbReference type="ARBA" id="ARBA00022576"/>
    </source>
</evidence>
<comment type="pathway">
    <text evidence="3">Amino-acid biosynthesis; L-isoleucine biosynthesis; L-isoleucine from 2-oxobutanoate: step 4/4.</text>
</comment>
<evidence type="ECO:0000256" key="13">
    <source>
        <dbReference type="ARBA" id="ARBA00048212"/>
    </source>
</evidence>
<comment type="catalytic activity">
    <reaction evidence="15">
        <text>L-leucine + 2-oxoglutarate = 4-methyl-2-oxopentanoate + L-glutamate</text>
        <dbReference type="Rhea" id="RHEA:18321"/>
        <dbReference type="ChEBI" id="CHEBI:16810"/>
        <dbReference type="ChEBI" id="CHEBI:17865"/>
        <dbReference type="ChEBI" id="CHEBI:29985"/>
        <dbReference type="ChEBI" id="CHEBI:57427"/>
        <dbReference type="EC" id="2.6.1.42"/>
    </reaction>
</comment>
<dbReference type="PANTHER" id="PTHR11825">
    <property type="entry name" value="SUBGROUP IIII AMINOTRANSFERASE"/>
    <property type="match status" value="1"/>
</dbReference>
<keyword evidence="10 17" id="KW-0808">Transferase</keyword>
<dbReference type="RefSeq" id="WP_067757786.1">
    <property type="nucleotide sequence ID" value="NZ_CP015772.1"/>
</dbReference>
<evidence type="ECO:0000256" key="4">
    <source>
        <dbReference type="ARBA" id="ARBA00004931"/>
    </source>
</evidence>
<dbReference type="CDD" id="cd01557">
    <property type="entry name" value="BCAT_beta_family"/>
    <property type="match status" value="1"/>
</dbReference>
<dbReference type="SUPFAM" id="SSF56752">
    <property type="entry name" value="D-aminoacid aminotransferase-like PLP-dependent enzymes"/>
    <property type="match status" value="1"/>
</dbReference>
<evidence type="ECO:0000256" key="16">
    <source>
        <dbReference type="PIRSR" id="PIRSR006468-1"/>
    </source>
</evidence>
<dbReference type="InterPro" id="IPR005786">
    <property type="entry name" value="B_amino_transII"/>
</dbReference>
<keyword evidence="8 17" id="KW-0032">Aminotransferase</keyword>
<dbReference type="OrthoDB" id="9804984at2"/>
<accession>A0A1A9I4A3</accession>
<dbReference type="PANTHER" id="PTHR11825:SF44">
    <property type="entry name" value="BRANCHED-CHAIN-AMINO-ACID AMINOTRANSFERASE"/>
    <property type="match status" value="1"/>
</dbReference>
<dbReference type="PIRSF" id="PIRSF006468">
    <property type="entry name" value="BCAT1"/>
    <property type="match status" value="1"/>
</dbReference>
<evidence type="ECO:0000256" key="3">
    <source>
        <dbReference type="ARBA" id="ARBA00004824"/>
    </source>
</evidence>
<dbReference type="AlphaFoldDB" id="A0A1A9I4A3"/>
<protein>
    <recommendedName>
        <fullName evidence="7">branched-chain-amino-acid transaminase</fullName>
        <ecNumber evidence="7">2.6.1.42</ecNumber>
    </recommendedName>
</protein>
<reference evidence="17 18" key="1">
    <citation type="submission" date="2016-05" db="EMBL/GenBank/DDBJ databases">
        <title>Niabella ginsenosidivorans BS26 whole genome sequencing.</title>
        <authorList>
            <person name="Im W.T."/>
            <person name="Siddiqi M.Z."/>
        </authorList>
    </citation>
    <scope>NUCLEOTIDE SEQUENCE [LARGE SCALE GENOMIC DNA]</scope>
    <source>
        <strain evidence="17 18">BS26</strain>
    </source>
</reference>
<dbReference type="KEGG" id="nia:A8C56_15245"/>
<dbReference type="EMBL" id="CP015772">
    <property type="protein sequence ID" value="ANH82145.1"/>
    <property type="molecule type" value="Genomic_DNA"/>
</dbReference>
<comment type="pathway">
    <text evidence="4">Amino-acid biosynthesis; L-valine biosynthesis; L-valine from pyruvate: step 4/4.</text>
</comment>
<dbReference type="Gene3D" id="3.30.470.10">
    <property type="match status" value="1"/>
</dbReference>
<proteinExistence type="inferred from homology"/>
<keyword evidence="18" id="KW-1185">Reference proteome</keyword>
<comment type="catalytic activity">
    <reaction evidence="13">
        <text>L-valine + 2-oxoglutarate = 3-methyl-2-oxobutanoate + L-glutamate</text>
        <dbReference type="Rhea" id="RHEA:24813"/>
        <dbReference type="ChEBI" id="CHEBI:11851"/>
        <dbReference type="ChEBI" id="CHEBI:16810"/>
        <dbReference type="ChEBI" id="CHEBI:29985"/>
        <dbReference type="ChEBI" id="CHEBI:57762"/>
        <dbReference type="EC" id="2.6.1.42"/>
    </reaction>
</comment>
<name>A0A1A9I4A3_9BACT</name>
<comment type="catalytic activity">
    <reaction evidence="14">
        <text>L-isoleucine + 2-oxoglutarate = (S)-3-methyl-2-oxopentanoate + L-glutamate</text>
        <dbReference type="Rhea" id="RHEA:24801"/>
        <dbReference type="ChEBI" id="CHEBI:16810"/>
        <dbReference type="ChEBI" id="CHEBI:29985"/>
        <dbReference type="ChEBI" id="CHEBI:35146"/>
        <dbReference type="ChEBI" id="CHEBI:58045"/>
        <dbReference type="EC" id="2.6.1.42"/>
    </reaction>
</comment>
<comment type="pathway">
    <text evidence="5">Amino-acid biosynthesis; L-leucine biosynthesis; L-leucine from 3-methyl-2-oxobutanoate: step 4/4.</text>
</comment>
<evidence type="ECO:0000313" key="17">
    <source>
        <dbReference type="EMBL" id="ANH82145.1"/>
    </source>
</evidence>
<dbReference type="GO" id="GO:0009097">
    <property type="term" value="P:isoleucine biosynthetic process"/>
    <property type="evidence" value="ECO:0007669"/>
    <property type="project" value="UniProtKB-UniPathway"/>
</dbReference>
<evidence type="ECO:0000256" key="10">
    <source>
        <dbReference type="ARBA" id="ARBA00022679"/>
    </source>
</evidence>
<dbReference type="EC" id="2.6.1.42" evidence="7"/>
<comment type="similarity">
    <text evidence="6">Belongs to the class-IV pyridoxal-phosphate-dependent aminotransferase family.</text>
</comment>
<dbReference type="GO" id="GO:0009099">
    <property type="term" value="P:L-valine biosynthetic process"/>
    <property type="evidence" value="ECO:0007669"/>
    <property type="project" value="UniProtKB-UniPathway"/>
</dbReference>
<evidence type="ECO:0000256" key="11">
    <source>
        <dbReference type="ARBA" id="ARBA00022898"/>
    </source>
</evidence>
<dbReference type="InterPro" id="IPR043132">
    <property type="entry name" value="BCAT-like_C"/>
</dbReference>
<keyword evidence="12" id="KW-0100">Branched-chain amino acid biosynthesis</keyword>
<dbReference type="UniPathway" id="UPA00048">
    <property type="reaction ID" value="UER00073"/>
</dbReference>
<dbReference type="GO" id="GO:0009098">
    <property type="term" value="P:L-leucine biosynthetic process"/>
    <property type="evidence" value="ECO:0007669"/>
    <property type="project" value="UniProtKB-UniPathway"/>
</dbReference>
<dbReference type="UniPathway" id="UPA00047">
    <property type="reaction ID" value="UER00058"/>
</dbReference>
<dbReference type="InterPro" id="IPR043131">
    <property type="entry name" value="BCAT-like_N"/>
</dbReference>
<evidence type="ECO:0000256" key="2">
    <source>
        <dbReference type="ARBA" id="ARBA00003109"/>
    </source>
</evidence>
<dbReference type="NCBIfam" id="NF009897">
    <property type="entry name" value="PRK13357.1"/>
    <property type="match status" value="1"/>
</dbReference>
<dbReference type="STRING" id="1176587.A8C56_15245"/>